<dbReference type="GO" id="GO:0005840">
    <property type="term" value="C:ribosome"/>
    <property type="evidence" value="ECO:0007669"/>
    <property type="project" value="UniProtKB-KW"/>
</dbReference>
<dbReference type="Proteomes" id="UP000034350">
    <property type="component" value="Unassembled WGS sequence"/>
</dbReference>
<dbReference type="RefSeq" id="XP_024331303.1">
    <property type="nucleotide sequence ID" value="XM_024474301.1"/>
</dbReference>
<comment type="caution">
    <text evidence="4">The sequence shown here is derived from an EMBL/GenBank/DDBJ whole genome shotgun (WGS) entry which is preliminary data.</text>
</comment>
<name>A0A0F9WDQ2_9MICR</name>
<sequence>MSRRYSKAVGLAASLPLVVKTGKYNIGFRSALKNIINKKAKCVIVSSSLPAVKRKQLEYYCVLAGGIPLKFYEGTNNALANLCELKYRTGVMTVLNVGESDLLTEKIN</sequence>
<dbReference type="SUPFAM" id="SSF55315">
    <property type="entry name" value="L30e-like"/>
    <property type="match status" value="1"/>
</dbReference>
<dbReference type="OrthoDB" id="1928736at2759"/>
<dbReference type="GeneID" id="36319216"/>
<dbReference type="EMBL" id="JPQZ01000018">
    <property type="protein sequence ID" value="KKO75561.1"/>
    <property type="molecule type" value="Genomic_DNA"/>
</dbReference>
<dbReference type="Pfam" id="PF01248">
    <property type="entry name" value="Ribosomal_L7Ae"/>
    <property type="match status" value="1"/>
</dbReference>
<protein>
    <submittedName>
        <fullName evidence="4">60s ribosomal protein l30</fullName>
    </submittedName>
</protein>
<evidence type="ECO:0000256" key="1">
    <source>
        <dbReference type="ARBA" id="ARBA00022980"/>
    </source>
</evidence>
<keyword evidence="2" id="KW-0687">Ribonucleoprotein</keyword>
<dbReference type="InterPro" id="IPR029064">
    <property type="entry name" value="Ribosomal_eL30-like_sf"/>
</dbReference>
<keyword evidence="1 4" id="KW-0689">Ribosomal protein</keyword>
<gene>
    <name evidence="4" type="ORF">AAJ76_1800060075</name>
</gene>
<keyword evidence="5" id="KW-1185">Reference proteome</keyword>
<dbReference type="PANTHER" id="PTHR11449">
    <property type="entry name" value="RIBOSOMAL PROTEIN L30"/>
    <property type="match status" value="1"/>
</dbReference>
<evidence type="ECO:0000259" key="3">
    <source>
        <dbReference type="Pfam" id="PF01248"/>
    </source>
</evidence>
<dbReference type="GO" id="GO:0003723">
    <property type="term" value="F:RNA binding"/>
    <property type="evidence" value="ECO:0007669"/>
    <property type="project" value="InterPro"/>
</dbReference>
<dbReference type="AlphaFoldDB" id="A0A0F9WDQ2"/>
<organism evidence="4 5">
    <name type="scientific">Vairimorpha ceranae</name>
    <dbReference type="NCBI Taxonomy" id="40302"/>
    <lineage>
        <taxon>Eukaryota</taxon>
        <taxon>Fungi</taxon>
        <taxon>Fungi incertae sedis</taxon>
        <taxon>Microsporidia</taxon>
        <taxon>Nosematidae</taxon>
        <taxon>Vairimorpha</taxon>
    </lineage>
</organism>
<evidence type="ECO:0000313" key="4">
    <source>
        <dbReference type="EMBL" id="KKO75561.1"/>
    </source>
</evidence>
<dbReference type="Gene3D" id="3.30.1330.30">
    <property type="match status" value="1"/>
</dbReference>
<accession>A0A0F9WDQ2</accession>
<evidence type="ECO:0000256" key="2">
    <source>
        <dbReference type="ARBA" id="ARBA00023274"/>
    </source>
</evidence>
<proteinExistence type="predicted"/>
<reference evidence="4 5" key="1">
    <citation type="journal article" date="2015" name="Environ. Microbiol.">
        <title>Genome analyses suggest the presence of polyploidy and recent human-driven expansions in eight global populations of the honeybee pathogen Nosema ceranae.</title>
        <authorList>
            <person name="Pelin A."/>
            <person name="Selman M."/>
            <person name="Aris-Brosou S."/>
            <person name="Farinelli L."/>
            <person name="Corradi N."/>
        </authorList>
    </citation>
    <scope>NUCLEOTIDE SEQUENCE [LARGE SCALE GENOMIC DNA]</scope>
    <source>
        <strain evidence="4 5">PA08 1199</strain>
    </source>
</reference>
<dbReference type="InterPro" id="IPR039109">
    <property type="entry name" value="Ribosomal_eL30-like"/>
</dbReference>
<evidence type="ECO:0000313" key="5">
    <source>
        <dbReference type="Proteomes" id="UP000034350"/>
    </source>
</evidence>
<feature type="domain" description="Ribosomal protein eL8/eL30/eS12/Gadd45" evidence="3">
    <location>
        <begin position="14"/>
        <end position="103"/>
    </location>
</feature>
<dbReference type="VEuPathDB" id="MicrosporidiaDB:AAJ76_1800060075"/>
<dbReference type="InterPro" id="IPR004038">
    <property type="entry name" value="Ribosomal_eL8/eL30/eS12/Gad45"/>
</dbReference>
<dbReference type="VEuPathDB" id="MicrosporidiaDB:NCER_100743"/>
<dbReference type="GO" id="GO:1990904">
    <property type="term" value="C:ribonucleoprotein complex"/>
    <property type="evidence" value="ECO:0007669"/>
    <property type="project" value="UniProtKB-KW"/>
</dbReference>